<feature type="domain" description="Bro-N" evidence="2">
    <location>
        <begin position="25"/>
        <end position="141"/>
    </location>
</feature>
<feature type="compositionally biased region" description="Polar residues" evidence="1">
    <location>
        <begin position="10"/>
        <end position="23"/>
    </location>
</feature>
<sequence length="233" mass="26553">MTEAQRWSDRQASLTENPQQGTNDMNIIAKSDLNFHGIQMQPVANLDEVWLTSSDIAKALGYASPKSVSTIYSRNSDEFTDAMSMVIKMKTNGINNNLREKSVRVFSLRGCHLIAMFATTSVAKKFRRWVLDILDGESTQSPVLAQFTEEELRDLCWLWKASSVMASKIEEVEPILRVAEHRLAGSYYSMPREYSRTINKARALLERETSHVDASYRNDNWGVLSDLRMGRIH</sequence>
<evidence type="ECO:0000313" key="3">
    <source>
        <dbReference type="EMBL" id="PLR40707.1"/>
    </source>
</evidence>
<protein>
    <recommendedName>
        <fullName evidence="2">Bro-N domain-containing protein</fullName>
    </recommendedName>
</protein>
<feature type="region of interest" description="Disordered" evidence="1">
    <location>
        <begin position="1"/>
        <end position="23"/>
    </location>
</feature>
<evidence type="ECO:0000259" key="2">
    <source>
        <dbReference type="PROSITE" id="PS51750"/>
    </source>
</evidence>
<dbReference type="InterPro" id="IPR018876">
    <property type="entry name" value="Phage_P22_antirepressor_C"/>
</dbReference>
<dbReference type="AlphaFoldDB" id="A0A2N5EDX7"/>
<name>A0A2N5EDX7_9GAMM</name>
<reference evidence="3 4" key="1">
    <citation type="submission" date="2017-12" db="EMBL/GenBank/DDBJ databases">
        <title>Characterization of six clinical isolates of Enterochimera gen. nov., a novel genus of the Yersiniaciae family and the three species Enterochimera arupensis sp. nov., Enterochimera coloradensis sp. nov, and Enterochimera californica sp. nov.</title>
        <authorList>
            <person name="Rossi A."/>
            <person name="Fisher M."/>
        </authorList>
    </citation>
    <scope>NUCLEOTIDE SEQUENCE [LARGE SCALE GENOMIC DNA]</scope>
    <source>
        <strain evidence="4">2015-Iso6</strain>
    </source>
</reference>
<evidence type="ECO:0000313" key="4">
    <source>
        <dbReference type="Proteomes" id="UP000234240"/>
    </source>
</evidence>
<evidence type="ECO:0000256" key="1">
    <source>
        <dbReference type="SAM" id="MobiDB-lite"/>
    </source>
</evidence>
<comment type="caution">
    <text evidence="3">The sequence shown here is derived from an EMBL/GenBank/DDBJ whole genome shotgun (WGS) entry which is preliminary data.</text>
</comment>
<dbReference type="RefSeq" id="WP_101815120.1">
    <property type="nucleotide sequence ID" value="NZ_PJZF01000003.1"/>
</dbReference>
<gene>
    <name evidence="3" type="ORF">CYR55_05350</name>
</gene>
<dbReference type="OrthoDB" id="5574448at2"/>
<dbReference type="EMBL" id="PJZF01000003">
    <property type="protein sequence ID" value="PLR40707.1"/>
    <property type="molecule type" value="Genomic_DNA"/>
</dbReference>
<dbReference type="Pfam" id="PF02498">
    <property type="entry name" value="Bro-N"/>
    <property type="match status" value="1"/>
</dbReference>
<accession>A0A2N5EDX7</accession>
<dbReference type="PROSITE" id="PS51750">
    <property type="entry name" value="BRO_N"/>
    <property type="match status" value="1"/>
</dbReference>
<dbReference type="Proteomes" id="UP000234240">
    <property type="component" value="Unassembled WGS sequence"/>
</dbReference>
<keyword evidence="4" id="KW-1185">Reference proteome</keyword>
<dbReference type="Pfam" id="PF10548">
    <property type="entry name" value="P22_AR_C"/>
    <property type="match status" value="1"/>
</dbReference>
<dbReference type="InterPro" id="IPR003497">
    <property type="entry name" value="BRO_N_domain"/>
</dbReference>
<dbReference type="SMART" id="SM01040">
    <property type="entry name" value="Bro-N"/>
    <property type="match status" value="1"/>
</dbReference>
<proteinExistence type="predicted"/>
<organism evidence="3 4">
    <name type="scientific">Chimaeribacter californicus</name>
    <dbReference type="NCBI Taxonomy" id="2060067"/>
    <lineage>
        <taxon>Bacteria</taxon>
        <taxon>Pseudomonadati</taxon>
        <taxon>Pseudomonadota</taxon>
        <taxon>Gammaproteobacteria</taxon>
        <taxon>Enterobacterales</taxon>
        <taxon>Yersiniaceae</taxon>
        <taxon>Chimaeribacter</taxon>
    </lineage>
</organism>